<feature type="domain" description="CheW-like" evidence="9">
    <location>
        <begin position="565"/>
        <end position="697"/>
    </location>
</feature>
<dbReference type="SUPFAM" id="SSF55874">
    <property type="entry name" value="ATPase domain of HSP90 chaperone/DNA topoisomerase II/histidine kinase"/>
    <property type="match status" value="1"/>
</dbReference>
<dbReference type="SMART" id="SM00387">
    <property type="entry name" value="HATPase_c"/>
    <property type="match status" value="1"/>
</dbReference>
<reference evidence="11 12" key="1">
    <citation type="submission" date="2017-08" db="EMBL/GenBank/DDBJ databases">
        <title>Infants hospitalized years apart are colonized by the same room-sourced microbial strains.</title>
        <authorList>
            <person name="Brooks B."/>
            <person name="Olm M.R."/>
            <person name="Firek B.A."/>
            <person name="Baker R."/>
            <person name="Thomas B.C."/>
            <person name="Morowitz M.J."/>
            <person name="Banfield J.F."/>
        </authorList>
    </citation>
    <scope>NUCLEOTIDE SEQUENCE [LARGE SCALE GENOMIC DNA]</scope>
    <source>
        <strain evidence="11">S2_003_000_R2_14</strain>
    </source>
</reference>
<feature type="domain" description="HPt" evidence="10">
    <location>
        <begin position="1"/>
        <end position="106"/>
    </location>
</feature>
<dbReference type="CDD" id="cd00088">
    <property type="entry name" value="HPT"/>
    <property type="match status" value="1"/>
</dbReference>
<comment type="caution">
    <text evidence="11">The sequence shown here is derived from an EMBL/GenBank/DDBJ whole genome shotgun (WGS) entry which is preliminary data.</text>
</comment>
<evidence type="ECO:0000259" key="10">
    <source>
        <dbReference type="PROSITE" id="PS50894"/>
    </source>
</evidence>
<gene>
    <name evidence="11" type="ORF">DI536_14350</name>
</gene>
<evidence type="ECO:0000256" key="1">
    <source>
        <dbReference type="ARBA" id="ARBA00000085"/>
    </source>
</evidence>
<dbReference type="InterPro" id="IPR004358">
    <property type="entry name" value="Sig_transdc_His_kin-like_C"/>
</dbReference>
<dbReference type="PRINTS" id="PR00344">
    <property type="entry name" value="BCTRLSENSOR"/>
</dbReference>
<accession>A0A2W5TB80</accession>
<dbReference type="Gene3D" id="3.30.565.10">
    <property type="entry name" value="Histidine kinase-like ATPase, C-terminal domain"/>
    <property type="match status" value="1"/>
</dbReference>
<keyword evidence="4" id="KW-0808">Transferase</keyword>
<feature type="region of interest" description="Disordered" evidence="7">
    <location>
        <begin position="248"/>
        <end position="268"/>
    </location>
</feature>
<dbReference type="EC" id="2.7.13.3" evidence="2"/>
<dbReference type="InterPro" id="IPR036890">
    <property type="entry name" value="HATPase_C_sf"/>
</dbReference>
<dbReference type="Proteomes" id="UP000249061">
    <property type="component" value="Unassembled WGS sequence"/>
</dbReference>
<evidence type="ECO:0000256" key="5">
    <source>
        <dbReference type="ARBA" id="ARBA00022777"/>
    </source>
</evidence>
<sequence>MTAPKALSEFIAEANEILEALGRELLALEEAGGSEPDPDRLNAIFRAAHSLKGLSAMFGLDAISKLAHRAEDLLDALRLGKTPLSASLLDALGQTVDVLQNMLGEASRGEDSADLRAAADALATELSRLASGEVEQELDVLDQVGIDPSIRAVFTEYEEHRLRENVKKGVGLWKVRAVFSLEDFDTRLSTLNKLLKPLGEVVSTLPSSQPGDDASIAFDLIFGTSRTREEVAALLPESVELAPLARRALPQPTPPARPSPTPMPSKKVPQWDDISATGTALTPLPMSPSGLSRVPADQSLRSLTNTVRVDIGRLDGLMNSIGELLLVRSNLDRLAEAARQASGHALPKLWGQELQREARALARRLDELQKGVLEVRMVPLGQVFDKLARLMRRLVRESGKEVTFDMSGGDVELDKLIVEELSDPLMHLLRNALDHGVERPETRTAQGKRARATIGLVARQQGNHVIIEVRDDGAGLDEARIREVAIERGLVSRDQTEEMDRRELLNLVFQPGFSTRRDVSELSGRGVGLDVVKTNLQRLSGLIDIDSRRGEGTTFTLTLPLTLAIIRALMVTVSGRTYAIPLNAVLEIVSVKSEELRTIEKREVLEVRGQTMPFVRLARVFGLPEEKRASHYVVLVGLAQQRLGLAIDELIGQQDIVTKPLSGRLRGTPGVSGATELGDRRAVLVLDIAALLEELVRHQLEPRTA</sequence>
<keyword evidence="3 6" id="KW-0597">Phosphoprotein</keyword>
<evidence type="ECO:0000256" key="7">
    <source>
        <dbReference type="SAM" id="MobiDB-lite"/>
    </source>
</evidence>
<dbReference type="SUPFAM" id="SSF50341">
    <property type="entry name" value="CheW-like"/>
    <property type="match status" value="1"/>
</dbReference>
<feature type="modified residue" description="Phosphohistidine" evidence="6">
    <location>
        <position position="49"/>
    </location>
</feature>
<dbReference type="SUPFAM" id="SSF47226">
    <property type="entry name" value="Histidine-containing phosphotransfer domain, HPT domain"/>
    <property type="match status" value="1"/>
</dbReference>
<dbReference type="InterPro" id="IPR004105">
    <property type="entry name" value="CheA-like_dim"/>
</dbReference>
<dbReference type="InterPro" id="IPR036061">
    <property type="entry name" value="CheW-like_dom_sf"/>
</dbReference>
<dbReference type="InterPro" id="IPR036097">
    <property type="entry name" value="HisK_dim/P_sf"/>
</dbReference>
<dbReference type="GO" id="GO:0005737">
    <property type="term" value="C:cytoplasm"/>
    <property type="evidence" value="ECO:0007669"/>
    <property type="project" value="InterPro"/>
</dbReference>
<dbReference type="GO" id="GO:0006935">
    <property type="term" value="P:chemotaxis"/>
    <property type="evidence" value="ECO:0007669"/>
    <property type="project" value="InterPro"/>
</dbReference>
<comment type="catalytic activity">
    <reaction evidence="1">
        <text>ATP + protein L-histidine = ADP + protein N-phospho-L-histidine.</text>
        <dbReference type="EC" id="2.7.13.3"/>
    </reaction>
</comment>
<dbReference type="InterPro" id="IPR003594">
    <property type="entry name" value="HATPase_dom"/>
</dbReference>
<dbReference type="FunFam" id="3.30.565.10:FF:000016">
    <property type="entry name" value="Chemotaxis protein CheA, putative"/>
    <property type="match status" value="1"/>
</dbReference>
<dbReference type="Gene3D" id="2.30.30.40">
    <property type="entry name" value="SH3 Domains"/>
    <property type="match status" value="1"/>
</dbReference>
<evidence type="ECO:0000259" key="9">
    <source>
        <dbReference type="PROSITE" id="PS50851"/>
    </source>
</evidence>
<dbReference type="PROSITE" id="PS50851">
    <property type="entry name" value="CHEW"/>
    <property type="match status" value="1"/>
</dbReference>
<dbReference type="SMART" id="SM01231">
    <property type="entry name" value="H-kinase_dim"/>
    <property type="match status" value="1"/>
</dbReference>
<dbReference type="SUPFAM" id="SSF47384">
    <property type="entry name" value="Homodimeric domain of signal transducing histidine kinase"/>
    <property type="match status" value="1"/>
</dbReference>
<evidence type="ECO:0000256" key="4">
    <source>
        <dbReference type="ARBA" id="ARBA00022679"/>
    </source>
</evidence>
<dbReference type="Pfam" id="PF02895">
    <property type="entry name" value="H-kinase_dim"/>
    <property type="match status" value="1"/>
</dbReference>
<dbReference type="InterPro" id="IPR037006">
    <property type="entry name" value="CheA-like_homodim_sf"/>
</dbReference>
<feature type="compositionally biased region" description="Pro residues" evidence="7">
    <location>
        <begin position="251"/>
        <end position="263"/>
    </location>
</feature>
<dbReference type="PANTHER" id="PTHR43395">
    <property type="entry name" value="SENSOR HISTIDINE KINASE CHEA"/>
    <property type="match status" value="1"/>
</dbReference>
<dbReference type="PROSITE" id="PS50109">
    <property type="entry name" value="HIS_KIN"/>
    <property type="match status" value="1"/>
</dbReference>
<dbReference type="GO" id="GO:0000155">
    <property type="term" value="F:phosphorelay sensor kinase activity"/>
    <property type="evidence" value="ECO:0007669"/>
    <property type="project" value="InterPro"/>
</dbReference>
<organism evidence="11 12">
    <name type="scientific">Archangium gephyra</name>
    <dbReference type="NCBI Taxonomy" id="48"/>
    <lineage>
        <taxon>Bacteria</taxon>
        <taxon>Pseudomonadati</taxon>
        <taxon>Myxococcota</taxon>
        <taxon>Myxococcia</taxon>
        <taxon>Myxococcales</taxon>
        <taxon>Cystobacterineae</taxon>
        <taxon>Archangiaceae</taxon>
        <taxon>Archangium</taxon>
    </lineage>
</organism>
<dbReference type="CDD" id="cd00731">
    <property type="entry name" value="CheA_reg"/>
    <property type="match status" value="1"/>
</dbReference>
<evidence type="ECO:0000256" key="2">
    <source>
        <dbReference type="ARBA" id="ARBA00012438"/>
    </source>
</evidence>
<evidence type="ECO:0000256" key="3">
    <source>
        <dbReference type="ARBA" id="ARBA00022553"/>
    </source>
</evidence>
<keyword evidence="5" id="KW-0418">Kinase</keyword>
<feature type="domain" description="Histidine kinase" evidence="8">
    <location>
        <begin position="302"/>
        <end position="563"/>
    </location>
</feature>
<proteinExistence type="predicted"/>
<dbReference type="PANTHER" id="PTHR43395:SF1">
    <property type="entry name" value="CHEMOTAXIS PROTEIN CHEA"/>
    <property type="match status" value="1"/>
</dbReference>
<dbReference type="InterPro" id="IPR051315">
    <property type="entry name" value="Bact_Chemotaxis_CheA"/>
</dbReference>
<dbReference type="InterPro" id="IPR002545">
    <property type="entry name" value="CheW-lke_dom"/>
</dbReference>
<dbReference type="InterPro" id="IPR008207">
    <property type="entry name" value="Sig_transdc_His_kin_Hpt_dom"/>
</dbReference>
<evidence type="ECO:0000313" key="11">
    <source>
        <dbReference type="EMBL" id="PZR12749.1"/>
    </source>
</evidence>
<dbReference type="Pfam" id="PF01584">
    <property type="entry name" value="CheW"/>
    <property type="match status" value="1"/>
</dbReference>
<dbReference type="SMART" id="SM00073">
    <property type="entry name" value="HPT"/>
    <property type="match status" value="1"/>
</dbReference>
<protein>
    <recommendedName>
        <fullName evidence="2">histidine kinase</fullName>
        <ecNumber evidence="2">2.7.13.3</ecNumber>
    </recommendedName>
</protein>
<name>A0A2W5TB80_9BACT</name>
<evidence type="ECO:0000259" key="8">
    <source>
        <dbReference type="PROSITE" id="PS50109"/>
    </source>
</evidence>
<dbReference type="Pfam" id="PF01627">
    <property type="entry name" value="Hpt"/>
    <property type="match status" value="1"/>
</dbReference>
<evidence type="ECO:0000313" key="12">
    <source>
        <dbReference type="Proteomes" id="UP000249061"/>
    </source>
</evidence>
<dbReference type="Gene3D" id="1.20.120.160">
    <property type="entry name" value="HPT domain"/>
    <property type="match status" value="1"/>
</dbReference>
<dbReference type="Pfam" id="PF02518">
    <property type="entry name" value="HATPase_c"/>
    <property type="match status" value="1"/>
</dbReference>
<evidence type="ECO:0000256" key="6">
    <source>
        <dbReference type="PROSITE-ProRule" id="PRU00110"/>
    </source>
</evidence>
<dbReference type="AlphaFoldDB" id="A0A2W5TB80"/>
<dbReference type="InterPro" id="IPR005467">
    <property type="entry name" value="His_kinase_dom"/>
</dbReference>
<dbReference type="Gene3D" id="1.10.287.560">
    <property type="entry name" value="Histidine kinase CheA-like, homodimeric domain"/>
    <property type="match status" value="1"/>
</dbReference>
<dbReference type="EMBL" id="QFQP01000011">
    <property type="protein sequence ID" value="PZR12749.1"/>
    <property type="molecule type" value="Genomic_DNA"/>
</dbReference>
<dbReference type="SMART" id="SM00260">
    <property type="entry name" value="CheW"/>
    <property type="match status" value="1"/>
</dbReference>
<dbReference type="InterPro" id="IPR036641">
    <property type="entry name" value="HPT_dom_sf"/>
</dbReference>
<dbReference type="PROSITE" id="PS50894">
    <property type="entry name" value="HPT"/>
    <property type="match status" value="1"/>
</dbReference>